<dbReference type="Pfam" id="PF00528">
    <property type="entry name" value="BPD_transp_1"/>
    <property type="match status" value="1"/>
</dbReference>
<dbReference type="InterPro" id="IPR051393">
    <property type="entry name" value="ABC_transporter_permease"/>
</dbReference>
<evidence type="ECO:0000259" key="8">
    <source>
        <dbReference type="PROSITE" id="PS50928"/>
    </source>
</evidence>
<keyword evidence="4 7" id="KW-0812">Transmembrane</keyword>
<keyword evidence="2 7" id="KW-0813">Transport</keyword>
<keyword evidence="3" id="KW-1003">Cell membrane</keyword>
<dbReference type="PANTHER" id="PTHR30193:SF37">
    <property type="entry name" value="INNER MEMBRANE ABC TRANSPORTER PERMEASE PROTEIN YCJO"/>
    <property type="match status" value="1"/>
</dbReference>
<dbReference type="RefSeq" id="WP_204469157.1">
    <property type="nucleotide sequence ID" value="NZ_JACLYU010000011.1"/>
</dbReference>
<proteinExistence type="inferred from homology"/>
<organism evidence="9 10">
    <name type="scientific">Bifidobacterium pullorum subsp. saeculare</name>
    <dbReference type="NCBI Taxonomy" id="78257"/>
    <lineage>
        <taxon>Bacteria</taxon>
        <taxon>Bacillati</taxon>
        <taxon>Actinomycetota</taxon>
        <taxon>Actinomycetes</taxon>
        <taxon>Bifidobacteriales</taxon>
        <taxon>Bifidobacteriaceae</taxon>
        <taxon>Bifidobacterium</taxon>
    </lineage>
</organism>
<dbReference type="InterPro" id="IPR000515">
    <property type="entry name" value="MetI-like"/>
</dbReference>
<reference evidence="9" key="2">
    <citation type="journal article" date="2021" name="Sci. Rep.">
        <title>The distribution of antibiotic resistance genes in chicken gut microbiota commensals.</title>
        <authorList>
            <person name="Juricova H."/>
            <person name="Matiasovicova J."/>
            <person name="Kubasova T."/>
            <person name="Cejkova D."/>
            <person name="Rychlik I."/>
        </authorList>
    </citation>
    <scope>NUCLEOTIDE SEQUENCE</scope>
    <source>
        <strain evidence="9">An836</strain>
    </source>
</reference>
<evidence type="ECO:0000256" key="5">
    <source>
        <dbReference type="ARBA" id="ARBA00022989"/>
    </source>
</evidence>
<feature type="transmembrane region" description="Helical" evidence="7">
    <location>
        <begin position="171"/>
        <end position="194"/>
    </location>
</feature>
<evidence type="ECO:0000256" key="4">
    <source>
        <dbReference type="ARBA" id="ARBA00022692"/>
    </source>
</evidence>
<feature type="transmembrane region" description="Helical" evidence="7">
    <location>
        <begin position="124"/>
        <end position="144"/>
    </location>
</feature>
<dbReference type="PANTHER" id="PTHR30193">
    <property type="entry name" value="ABC TRANSPORTER PERMEASE PROTEIN"/>
    <property type="match status" value="1"/>
</dbReference>
<dbReference type="Proteomes" id="UP000718821">
    <property type="component" value="Unassembled WGS sequence"/>
</dbReference>
<dbReference type="AlphaFoldDB" id="A0A939BA57"/>
<name>A0A939BA57_9BIFI</name>
<evidence type="ECO:0000256" key="7">
    <source>
        <dbReference type="RuleBase" id="RU363032"/>
    </source>
</evidence>
<dbReference type="GO" id="GO:0055085">
    <property type="term" value="P:transmembrane transport"/>
    <property type="evidence" value="ECO:0007669"/>
    <property type="project" value="InterPro"/>
</dbReference>
<dbReference type="CDD" id="cd06261">
    <property type="entry name" value="TM_PBP2"/>
    <property type="match status" value="1"/>
</dbReference>
<dbReference type="SUPFAM" id="SSF161098">
    <property type="entry name" value="MetI-like"/>
    <property type="match status" value="1"/>
</dbReference>
<evidence type="ECO:0000313" key="10">
    <source>
        <dbReference type="Proteomes" id="UP000718821"/>
    </source>
</evidence>
<evidence type="ECO:0000256" key="1">
    <source>
        <dbReference type="ARBA" id="ARBA00004651"/>
    </source>
</evidence>
<comment type="caution">
    <text evidence="9">The sequence shown here is derived from an EMBL/GenBank/DDBJ whole genome shotgun (WGS) entry which is preliminary data.</text>
</comment>
<evidence type="ECO:0000256" key="2">
    <source>
        <dbReference type="ARBA" id="ARBA00022448"/>
    </source>
</evidence>
<keyword evidence="10" id="KW-1185">Reference proteome</keyword>
<evidence type="ECO:0000256" key="3">
    <source>
        <dbReference type="ARBA" id="ARBA00022475"/>
    </source>
</evidence>
<evidence type="ECO:0000256" key="6">
    <source>
        <dbReference type="ARBA" id="ARBA00023136"/>
    </source>
</evidence>
<comment type="subcellular location">
    <subcellularLocation>
        <location evidence="1 7">Cell membrane</location>
        <topology evidence="1 7">Multi-pass membrane protein</topology>
    </subcellularLocation>
</comment>
<gene>
    <name evidence="9" type="ORF">H7U32_06605</name>
</gene>
<dbReference type="InterPro" id="IPR035906">
    <property type="entry name" value="MetI-like_sf"/>
</dbReference>
<dbReference type="Gene3D" id="1.10.3720.10">
    <property type="entry name" value="MetI-like"/>
    <property type="match status" value="1"/>
</dbReference>
<feature type="transmembrane region" description="Helical" evidence="7">
    <location>
        <begin position="230"/>
        <end position="252"/>
    </location>
</feature>
<accession>A0A939BA57</accession>
<sequence>MSRTTKMDRRRRGSSMSDKRRKGIEITILSAPALIMFLGFVILPVFMAAYYGFYRWKGYGSPSINGEFIGFDNYKMILTDPNFQQAVGHTMFVVVMSLVIQGPLAILFALLLNQKFKGRAIIRTLIFVPYVVSEVIVGTGWSLMLQSAGAVNALLEKIGLSGADWISDPHIAIWTLMFIITWKYIGFAVILMIAGMQAIPEELYEAAKVDGASFWQMQWRITLPLLAPTIRIWAFLSIIGSLQLFDLVYIVWGQYVSSTAGTSTMATYMVREGRLANNYGYGSAVAVVIFIISLVISLAYQRFILNRDLEGAITDEKDAKRREKRAQKEAAKLARKGHAVVAKEVA</sequence>
<feature type="transmembrane region" description="Helical" evidence="7">
    <location>
        <begin position="91"/>
        <end position="112"/>
    </location>
</feature>
<feature type="transmembrane region" description="Helical" evidence="7">
    <location>
        <begin position="279"/>
        <end position="300"/>
    </location>
</feature>
<evidence type="ECO:0000313" key="9">
    <source>
        <dbReference type="EMBL" id="MBM6699980.1"/>
    </source>
</evidence>
<dbReference type="GO" id="GO:0005886">
    <property type="term" value="C:plasma membrane"/>
    <property type="evidence" value="ECO:0007669"/>
    <property type="project" value="UniProtKB-SubCell"/>
</dbReference>
<feature type="domain" description="ABC transmembrane type-1" evidence="8">
    <location>
        <begin position="87"/>
        <end position="300"/>
    </location>
</feature>
<protein>
    <submittedName>
        <fullName evidence="9">Sugar ABC transporter permease</fullName>
    </submittedName>
</protein>
<keyword evidence="6 7" id="KW-0472">Membrane</keyword>
<dbReference type="EMBL" id="JACLYU010000011">
    <property type="protein sequence ID" value="MBM6699980.1"/>
    <property type="molecule type" value="Genomic_DNA"/>
</dbReference>
<keyword evidence="5 7" id="KW-1133">Transmembrane helix</keyword>
<reference evidence="9" key="1">
    <citation type="submission" date="2020-08" db="EMBL/GenBank/DDBJ databases">
        <authorList>
            <person name="Cejkova D."/>
            <person name="Kubasova T."/>
            <person name="Jahodarova E."/>
            <person name="Rychlik I."/>
        </authorList>
    </citation>
    <scope>NUCLEOTIDE SEQUENCE</scope>
    <source>
        <strain evidence="9">An836</strain>
    </source>
</reference>
<comment type="similarity">
    <text evidence="7">Belongs to the binding-protein-dependent transport system permease family.</text>
</comment>
<feature type="transmembrane region" description="Helical" evidence="7">
    <location>
        <begin position="26"/>
        <end position="53"/>
    </location>
</feature>
<dbReference type="PROSITE" id="PS50928">
    <property type="entry name" value="ABC_TM1"/>
    <property type="match status" value="1"/>
</dbReference>